<comment type="caution">
    <text evidence="2">The sequence shown here is derived from an EMBL/GenBank/DDBJ whole genome shotgun (WGS) entry which is preliminary data.</text>
</comment>
<keyword evidence="1" id="KW-0732">Signal</keyword>
<organism evidence="2 3">
    <name type="scientific">Microbacterium hydrocarbonoxydans</name>
    <dbReference type="NCBI Taxonomy" id="273678"/>
    <lineage>
        <taxon>Bacteria</taxon>
        <taxon>Bacillati</taxon>
        <taxon>Actinomycetota</taxon>
        <taxon>Actinomycetes</taxon>
        <taxon>Micrococcales</taxon>
        <taxon>Microbacteriaceae</taxon>
        <taxon>Microbacterium</taxon>
    </lineage>
</organism>
<reference evidence="2 3" key="1">
    <citation type="submission" date="2015-02" db="EMBL/GenBank/DDBJ databases">
        <title>Draft genome sequences of ten Microbacterium spp. with emphasis on heavy metal contaminated environments.</title>
        <authorList>
            <person name="Corretto E."/>
        </authorList>
    </citation>
    <scope>NUCLEOTIDE SEQUENCE [LARGE SCALE GENOMIC DNA]</scope>
    <source>
        <strain evidence="2 3">SA35</strain>
    </source>
</reference>
<dbReference type="AlphaFoldDB" id="A0A0M2HTJ8"/>
<dbReference type="OrthoDB" id="9943710at2"/>
<proteinExistence type="predicted"/>
<evidence type="ECO:0008006" key="4">
    <source>
        <dbReference type="Google" id="ProtNLM"/>
    </source>
</evidence>
<name>A0A0M2HTJ8_9MICO</name>
<accession>A0A0M2HTJ8</accession>
<evidence type="ECO:0000313" key="2">
    <source>
        <dbReference type="EMBL" id="KJL47778.1"/>
    </source>
</evidence>
<dbReference type="PATRIC" id="fig|273678.4.peg.1404"/>
<dbReference type="EMBL" id="JYJB01000008">
    <property type="protein sequence ID" value="KJL47778.1"/>
    <property type="molecule type" value="Genomic_DNA"/>
</dbReference>
<evidence type="ECO:0000256" key="1">
    <source>
        <dbReference type="SAM" id="SignalP"/>
    </source>
</evidence>
<dbReference type="PROSITE" id="PS51257">
    <property type="entry name" value="PROKAR_LIPOPROTEIN"/>
    <property type="match status" value="1"/>
</dbReference>
<dbReference type="STRING" id="273678.RS84_01406"/>
<dbReference type="RefSeq" id="WP_045257068.1">
    <property type="nucleotide sequence ID" value="NZ_JYJB01000008.1"/>
</dbReference>
<feature type="signal peptide" evidence="1">
    <location>
        <begin position="1"/>
        <end position="22"/>
    </location>
</feature>
<protein>
    <recommendedName>
        <fullName evidence="4">DUF732 domain-containing protein</fullName>
    </recommendedName>
</protein>
<feature type="chain" id="PRO_5005634277" description="DUF732 domain-containing protein" evidence="1">
    <location>
        <begin position="23"/>
        <end position="135"/>
    </location>
</feature>
<evidence type="ECO:0000313" key="3">
    <source>
        <dbReference type="Proteomes" id="UP000033900"/>
    </source>
</evidence>
<sequence length="135" mass="14535">MRIALKIALVPVAAFTLTGCTAVTEGAPSPEPTVVVTQYTPAPEGTPEPLSDVEIALATQVREAAVDDLNRWSDREIIGVSWFICEQLDFGTTMFELTDALQQNRFNDAMVAAFVEPSVTVLCPEHVDKLGEGAV</sequence>
<dbReference type="Proteomes" id="UP000033900">
    <property type="component" value="Unassembled WGS sequence"/>
</dbReference>
<keyword evidence="3" id="KW-1185">Reference proteome</keyword>
<gene>
    <name evidence="2" type="ORF">RS84_01406</name>
</gene>